<organism evidence="2 3">
    <name type="scientific">Plasmodium falciparum Vietnam Oak-Knoll</name>
    <name type="common">FVO</name>
    <dbReference type="NCBI Taxonomy" id="1036723"/>
    <lineage>
        <taxon>Eukaryota</taxon>
        <taxon>Sar</taxon>
        <taxon>Alveolata</taxon>
        <taxon>Apicomplexa</taxon>
        <taxon>Aconoidasida</taxon>
        <taxon>Haemosporida</taxon>
        <taxon>Plasmodiidae</taxon>
        <taxon>Plasmodium</taxon>
        <taxon>Plasmodium (Laverania)</taxon>
    </lineage>
</organism>
<dbReference type="Proteomes" id="UP000030690">
    <property type="component" value="Unassembled WGS sequence"/>
</dbReference>
<sequence>MFIYYFKIFSFIILFYIYLLANNNDIRKNDCNYYSINFSLNIKCNRLLFQVEKQEPNYDDIDEVALFSGVDDGRYNKKKKIKNRSPRERKIKIERERELMKEGENQLCLCCGSSYTLKRCMKRIFKPIIKFIGKCISLIISSAGLVVHAVLSGLWALLKWMYKFKIVQVVKTYVCRLIKY</sequence>
<gene>
    <name evidence="2" type="ORF">PFFVO_00349</name>
</gene>
<reference evidence="2 3" key="2">
    <citation type="submission" date="2013-02" db="EMBL/GenBank/DDBJ databases">
        <title>The Genome Sequence of Plasmodium falciparum Vietnam Oak-Knoll (FVO).</title>
        <authorList>
            <consortium name="The Broad Institute Genome Sequencing Platform"/>
            <consortium name="The Broad Institute Genome Sequencing Center for Infectious Disease"/>
            <person name="Neafsey D."/>
            <person name="Cheeseman I."/>
            <person name="Volkman S."/>
            <person name="Adams J."/>
            <person name="Walker B."/>
            <person name="Young S.K."/>
            <person name="Zeng Q."/>
            <person name="Gargeya S."/>
            <person name="Fitzgerald M."/>
            <person name="Haas B."/>
            <person name="Abouelleil A."/>
            <person name="Alvarado L."/>
            <person name="Arachchi H.M."/>
            <person name="Berlin A.M."/>
            <person name="Chapman S.B."/>
            <person name="Dewar J."/>
            <person name="Goldberg J."/>
            <person name="Griggs A."/>
            <person name="Gujja S."/>
            <person name="Hansen M."/>
            <person name="Howarth C."/>
            <person name="Imamovic A."/>
            <person name="Larimer J."/>
            <person name="McCowan C."/>
            <person name="Murphy C."/>
            <person name="Neiman D."/>
            <person name="Pearson M."/>
            <person name="Priest M."/>
            <person name="Roberts A."/>
            <person name="Saif S."/>
            <person name="Shea T."/>
            <person name="Sisk P."/>
            <person name="Sykes S."/>
            <person name="Wortman J."/>
            <person name="Nusbaum C."/>
            <person name="Birren B."/>
        </authorList>
    </citation>
    <scope>NUCLEOTIDE SEQUENCE [LARGE SCALE GENOMIC DNA]</scope>
    <source>
        <strain evidence="3">Vietnam Oak-Knoll (FVO)</strain>
    </source>
</reference>
<reference evidence="2 3" key="1">
    <citation type="submission" date="2013-02" db="EMBL/GenBank/DDBJ databases">
        <title>The Genome Annotation of Plasmodium falciparum Vietnam Oak-Knoll (FVO).</title>
        <authorList>
            <consortium name="The Broad Institute Genome Sequencing Platform"/>
            <consortium name="The Broad Institute Genome Sequencing Center for Infectious Disease"/>
            <person name="Neafsey D."/>
            <person name="Hoffman S."/>
            <person name="Volkman S."/>
            <person name="Rosenthal P."/>
            <person name="Walker B."/>
            <person name="Young S.K."/>
            <person name="Zeng Q."/>
            <person name="Gargeya S."/>
            <person name="Fitzgerald M."/>
            <person name="Haas B."/>
            <person name="Abouelleil A."/>
            <person name="Allen A.W."/>
            <person name="Alvarado L."/>
            <person name="Arachchi H.M."/>
            <person name="Berlin A.M."/>
            <person name="Chapman S.B."/>
            <person name="Gainer-Dewar J."/>
            <person name="Goldberg J."/>
            <person name="Griggs A."/>
            <person name="Gujja S."/>
            <person name="Hansen M."/>
            <person name="Howarth C."/>
            <person name="Imamovic A."/>
            <person name="Ireland A."/>
            <person name="Larimer J."/>
            <person name="McCowan C."/>
            <person name="Murphy C."/>
            <person name="Pearson M."/>
            <person name="Poon T.W."/>
            <person name="Priest M."/>
            <person name="Roberts A."/>
            <person name="Saif S."/>
            <person name="Shea T."/>
            <person name="Sisk P."/>
            <person name="Sykes S."/>
            <person name="Wortman J."/>
            <person name="Nusbaum C."/>
            <person name="Birren B."/>
        </authorList>
    </citation>
    <scope>NUCLEOTIDE SEQUENCE [LARGE SCALE GENOMIC DNA]</scope>
    <source>
        <strain evidence="3">Vietnam Oak-Knoll (FVO)</strain>
    </source>
</reference>
<evidence type="ECO:0000256" key="1">
    <source>
        <dbReference type="SAM" id="Phobius"/>
    </source>
</evidence>
<accession>A0A024VEA9</accession>
<protein>
    <submittedName>
        <fullName evidence="2">Uncharacterized protein</fullName>
    </submittedName>
</protein>
<dbReference type="OrthoDB" id="376793at2759"/>
<dbReference type="AlphaFoldDB" id="A0A024VEA9"/>
<keyword evidence="1" id="KW-0472">Membrane</keyword>
<evidence type="ECO:0000313" key="3">
    <source>
        <dbReference type="Proteomes" id="UP000030690"/>
    </source>
</evidence>
<dbReference type="EMBL" id="KI925012">
    <property type="protein sequence ID" value="ETW20794.1"/>
    <property type="molecule type" value="Genomic_DNA"/>
</dbReference>
<proteinExistence type="predicted"/>
<evidence type="ECO:0000313" key="2">
    <source>
        <dbReference type="EMBL" id="ETW20794.1"/>
    </source>
</evidence>
<keyword evidence="1" id="KW-0812">Transmembrane</keyword>
<name>A0A024VEA9_PLAFA</name>
<feature type="transmembrane region" description="Helical" evidence="1">
    <location>
        <begin position="131"/>
        <end position="158"/>
    </location>
</feature>
<feature type="transmembrane region" description="Helical" evidence="1">
    <location>
        <begin position="6"/>
        <end position="21"/>
    </location>
</feature>
<keyword evidence="1" id="KW-1133">Transmembrane helix</keyword>